<dbReference type="PANTHER" id="PTHR43591">
    <property type="entry name" value="METHYLTRANSFERASE"/>
    <property type="match status" value="1"/>
</dbReference>
<dbReference type="CDD" id="cd02440">
    <property type="entry name" value="AdoMet_MTases"/>
    <property type="match status" value="1"/>
</dbReference>
<keyword evidence="3" id="KW-1185">Reference proteome</keyword>
<dbReference type="GO" id="GO:0032259">
    <property type="term" value="P:methylation"/>
    <property type="evidence" value="ECO:0007669"/>
    <property type="project" value="UniProtKB-KW"/>
</dbReference>
<dbReference type="GO" id="GO:0008168">
    <property type="term" value="F:methyltransferase activity"/>
    <property type="evidence" value="ECO:0007669"/>
    <property type="project" value="UniProtKB-KW"/>
</dbReference>
<dbReference type="EMBL" id="MU006090">
    <property type="protein sequence ID" value="KAF2841840.1"/>
    <property type="molecule type" value="Genomic_DNA"/>
</dbReference>
<keyword evidence="2" id="KW-0489">Methyltransferase</keyword>
<evidence type="ECO:0000313" key="2">
    <source>
        <dbReference type="EMBL" id="KAF2841840.1"/>
    </source>
</evidence>
<comment type="caution">
    <text evidence="2">The sequence shown here is derived from an EMBL/GenBank/DDBJ whole genome shotgun (WGS) entry which is preliminary data.</text>
</comment>
<evidence type="ECO:0000256" key="1">
    <source>
        <dbReference type="SAM" id="MobiDB-lite"/>
    </source>
</evidence>
<dbReference type="OrthoDB" id="2013972at2759"/>
<name>A0A9P4SG08_9PEZI</name>
<organism evidence="2 3">
    <name type="scientific">Patellaria atrata CBS 101060</name>
    <dbReference type="NCBI Taxonomy" id="1346257"/>
    <lineage>
        <taxon>Eukaryota</taxon>
        <taxon>Fungi</taxon>
        <taxon>Dikarya</taxon>
        <taxon>Ascomycota</taxon>
        <taxon>Pezizomycotina</taxon>
        <taxon>Dothideomycetes</taxon>
        <taxon>Dothideomycetes incertae sedis</taxon>
        <taxon>Patellariales</taxon>
        <taxon>Patellariaceae</taxon>
        <taxon>Patellaria</taxon>
    </lineage>
</organism>
<evidence type="ECO:0000313" key="3">
    <source>
        <dbReference type="Proteomes" id="UP000799429"/>
    </source>
</evidence>
<dbReference type="SUPFAM" id="SSF53335">
    <property type="entry name" value="S-adenosyl-L-methionine-dependent methyltransferases"/>
    <property type="match status" value="1"/>
</dbReference>
<dbReference type="Gene3D" id="3.40.50.150">
    <property type="entry name" value="Vaccinia Virus protein VP39"/>
    <property type="match status" value="1"/>
</dbReference>
<dbReference type="InterPro" id="IPR029063">
    <property type="entry name" value="SAM-dependent_MTases_sf"/>
</dbReference>
<dbReference type="Proteomes" id="UP000799429">
    <property type="component" value="Unassembled WGS sequence"/>
</dbReference>
<gene>
    <name evidence="2" type="ORF">M501DRAFT_1054607</name>
</gene>
<reference evidence="2" key="1">
    <citation type="journal article" date="2020" name="Stud. Mycol.">
        <title>101 Dothideomycetes genomes: a test case for predicting lifestyles and emergence of pathogens.</title>
        <authorList>
            <person name="Haridas S."/>
            <person name="Albert R."/>
            <person name="Binder M."/>
            <person name="Bloem J."/>
            <person name="Labutti K."/>
            <person name="Salamov A."/>
            <person name="Andreopoulos B."/>
            <person name="Baker S."/>
            <person name="Barry K."/>
            <person name="Bills G."/>
            <person name="Bluhm B."/>
            <person name="Cannon C."/>
            <person name="Castanera R."/>
            <person name="Culley D."/>
            <person name="Daum C."/>
            <person name="Ezra D."/>
            <person name="Gonzalez J."/>
            <person name="Henrissat B."/>
            <person name="Kuo A."/>
            <person name="Liang C."/>
            <person name="Lipzen A."/>
            <person name="Lutzoni F."/>
            <person name="Magnuson J."/>
            <person name="Mondo S."/>
            <person name="Nolan M."/>
            <person name="Ohm R."/>
            <person name="Pangilinan J."/>
            <person name="Park H.-J."/>
            <person name="Ramirez L."/>
            <person name="Alfaro M."/>
            <person name="Sun H."/>
            <person name="Tritt A."/>
            <person name="Yoshinaga Y."/>
            <person name="Zwiers L.-H."/>
            <person name="Turgeon B."/>
            <person name="Goodwin S."/>
            <person name="Spatafora J."/>
            <person name="Crous P."/>
            <person name="Grigoriev I."/>
        </authorList>
    </citation>
    <scope>NUCLEOTIDE SEQUENCE</scope>
    <source>
        <strain evidence="2">CBS 101060</strain>
    </source>
</reference>
<dbReference type="AlphaFoldDB" id="A0A9P4SG08"/>
<dbReference type="PANTHER" id="PTHR43591:SF102">
    <property type="entry name" value="S-ADENOSYL-L-METHIONINE-DEPENDENT METHYLTRANSFERASE"/>
    <property type="match status" value="1"/>
</dbReference>
<accession>A0A9P4SG08</accession>
<dbReference type="Pfam" id="PF13489">
    <property type="entry name" value="Methyltransf_23"/>
    <property type="match status" value="1"/>
</dbReference>
<proteinExistence type="predicted"/>
<protein>
    <submittedName>
        <fullName evidence="2">S-adenosyl-L-methionine-dependent methyltransferase</fullName>
    </submittedName>
</protein>
<feature type="region of interest" description="Disordered" evidence="1">
    <location>
        <begin position="1"/>
        <end position="30"/>
    </location>
</feature>
<sequence>MAAHDQNWAPGQGLEVDTDSDSALGDETQSTTTSIAESIYAYRMEHGRSYHAYKDGSYIFPNDDQETDRLDLQHHLFNITFDDKLFFAPIGDNPRHCLDIGTGTGIWAVDMADAYPECQVVGTDLSPSQPTFVPPNLRFIIDDAEDEWLFDQKFDLIHARVMSGCFKDWRTVLRYAFEALAPGGYFEIQDYVIPCNCEDDTLKGTNLELWGNTMVEAANKMGRPMDQTRFFKEWMEEIGYVDIEERSFVFPTNPWPKDKKLKEIGRWNEINITDGLQGFSLALFTRVLGWTKEEVEVHCARVRNDMHNRAIHAYFLIPVIWGRKPPV</sequence>
<keyword evidence="2" id="KW-0808">Transferase</keyword>